<keyword evidence="3" id="KW-1185">Reference proteome</keyword>
<evidence type="ECO:0000313" key="2">
    <source>
        <dbReference type="EMBL" id="AIQ88353.1"/>
    </source>
</evidence>
<evidence type="ECO:0000256" key="1">
    <source>
        <dbReference type="SAM" id="MobiDB-lite"/>
    </source>
</evidence>
<proteinExistence type="predicted"/>
<dbReference type="KEGG" id="mor:MOC_0598"/>
<protein>
    <submittedName>
        <fullName evidence="2">Protein of unassigned function</fullName>
    </submittedName>
</protein>
<dbReference type="HOGENOM" id="CLU_3063343_0_0_5"/>
<sequence>MNGDIVPVLERDERSRRSRQKVMAEAHRLKREAIILARRRMRGLLRGDVHFVP</sequence>
<dbReference type="AlphaFoldDB" id="A0A089NR74"/>
<name>A0A089NR74_9HYPH</name>
<gene>
    <name evidence="2" type="ORF">MOC_0598</name>
</gene>
<dbReference type="EMBL" id="CP003811">
    <property type="protein sequence ID" value="AIQ88353.1"/>
    <property type="molecule type" value="Genomic_DNA"/>
</dbReference>
<reference evidence="2 3" key="1">
    <citation type="journal article" date="2014" name="PLoS ONE">
        <title>Genome Information of Methylobacterium oryzae, a Plant-Probiotic Methylotroph in the Phyllosphere.</title>
        <authorList>
            <person name="Kwak M.J."/>
            <person name="Jeong H."/>
            <person name="Madhaiyan M."/>
            <person name="Lee Y."/>
            <person name="Sa T.M."/>
            <person name="Oh T.K."/>
            <person name="Kim J.F."/>
        </authorList>
    </citation>
    <scope>NUCLEOTIDE SEQUENCE [LARGE SCALE GENOMIC DNA]</scope>
    <source>
        <strain evidence="2 3">CBMB20</strain>
    </source>
</reference>
<organism evidence="2 3">
    <name type="scientific">Methylobacterium oryzae CBMB20</name>
    <dbReference type="NCBI Taxonomy" id="693986"/>
    <lineage>
        <taxon>Bacteria</taxon>
        <taxon>Pseudomonadati</taxon>
        <taxon>Pseudomonadota</taxon>
        <taxon>Alphaproteobacteria</taxon>
        <taxon>Hyphomicrobiales</taxon>
        <taxon>Methylobacteriaceae</taxon>
        <taxon>Methylobacterium</taxon>
    </lineage>
</organism>
<accession>A0A089NR74</accession>
<feature type="region of interest" description="Disordered" evidence="1">
    <location>
        <begin position="1"/>
        <end position="20"/>
    </location>
</feature>
<evidence type="ECO:0000313" key="3">
    <source>
        <dbReference type="Proteomes" id="UP000029492"/>
    </source>
</evidence>
<dbReference type="Proteomes" id="UP000029492">
    <property type="component" value="Chromosome"/>
</dbReference>
<dbReference type="RefSeq" id="WP_158498437.1">
    <property type="nucleotide sequence ID" value="NZ_CP003811.1"/>
</dbReference>